<protein>
    <submittedName>
        <fullName evidence="2">Uncharacterized protein</fullName>
    </submittedName>
</protein>
<dbReference type="OrthoDB" id="10443526at2759"/>
<accession>A0A1S0TI03</accession>
<organism evidence="2">
    <name type="scientific">Loa loa</name>
    <name type="common">Eye worm</name>
    <name type="synonym">Filaria loa</name>
    <dbReference type="NCBI Taxonomy" id="7209"/>
    <lineage>
        <taxon>Eukaryota</taxon>
        <taxon>Metazoa</taxon>
        <taxon>Ecdysozoa</taxon>
        <taxon>Nematoda</taxon>
        <taxon>Chromadorea</taxon>
        <taxon>Rhabditida</taxon>
        <taxon>Spirurina</taxon>
        <taxon>Spiruromorpha</taxon>
        <taxon>Filarioidea</taxon>
        <taxon>Onchocercidae</taxon>
        <taxon>Loa</taxon>
    </lineage>
</organism>
<sequence length="111" mass="12547">MSKSNSQTTNKNAKSEIIKLSEQYSETKADIDAEEAHSPSISSFDENFNSNEMFTVTIDDHPHVDVTTNSTFVNLDENNPERNQFTANVPARSISRIIDEKIRQQIRALMA</sequence>
<dbReference type="KEGG" id="loa:LOAG_14358"/>
<dbReference type="EMBL" id="JH712248">
    <property type="protein sequence ID" value="EFO14166.1"/>
    <property type="molecule type" value="Genomic_DNA"/>
</dbReference>
<dbReference type="RefSeq" id="XP_003149903.1">
    <property type="nucleotide sequence ID" value="XM_003149855.1"/>
</dbReference>
<evidence type="ECO:0000256" key="1">
    <source>
        <dbReference type="SAM" id="MobiDB-lite"/>
    </source>
</evidence>
<dbReference type="GeneID" id="9951838"/>
<dbReference type="OMA" id="ENFNCDE"/>
<feature type="compositionally biased region" description="Polar residues" evidence="1">
    <location>
        <begin position="1"/>
        <end position="12"/>
    </location>
</feature>
<dbReference type="AlphaFoldDB" id="A0A1S0TI03"/>
<dbReference type="CTD" id="9951838"/>
<feature type="compositionally biased region" description="Basic and acidic residues" evidence="1">
    <location>
        <begin position="13"/>
        <end position="37"/>
    </location>
</feature>
<dbReference type="InParanoid" id="A0A1S0TI03"/>
<evidence type="ECO:0000313" key="2">
    <source>
        <dbReference type="EMBL" id="EFO14166.1"/>
    </source>
</evidence>
<reference evidence="2" key="1">
    <citation type="submission" date="2012-04" db="EMBL/GenBank/DDBJ databases">
        <title>The Genome Sequence of Loa loa.</title>
        <authorList>
            <consortium name="The Broad Institute Genome Sequencing Platform"/>
            <consortium name="Broad Institute Genome Sequencing Center for Infectious Disease"/>
            <person name="Nutman T.B."/>
            <person name="Fink D.L."/>
            <person name="Russ C."/>
            <person name="Young S."/>
            <person name="Zeng Q."/>
            <person name="Gargeya S."/>
            <person name="Alvarado L."/>
            <person name="Berlin A."/>
            <person name="Chapman S.B."/>
            <person name="Chen Z."/>
            <person name="Freedman E."/>
            <person name="Gellesch M."/>
            <person name="Goldberg J."/>
            <person name="Griggs A."/>
            <person name="Gujja S."/>
            <person name="Heilman E.R."/>
            <person name="Heiman D."/>
            <person name="Howarth C."/>
            <person name="Mehta T."/>
            <person name="Neiman D."/>
            <person name="Pearson M."/>
            <person name="Roberts A."/>
            <person name="Saif S."/>
            <person name="Shea T."/>
            <person name="Shenoy N."/>
            <person name="Sisk P."/>
            <person name="Stolte C."/>
            <person name="Sykes S."/>
            <person name="White J."/>
            <person name="Yandava C."/>
            <person name="Haas B."/>
            <person name="Henn M.R."/>
            <person name="Nusbaum C."/>
            <person name="Birren B."/>
        </authorList>
    </citation>
    <scope>NUCLEOTIDE SEQUENCE [LARGE SCALE GENOMIC DNA]</scope>
</reference>
<proteinExistence type="predicted"/>
<gene>
    <name evidence="2" type="ORF">LOAG_14358</name>
</gene>
<name>A0A1S0TI03_LOALO</name>
<feature type="region of interest" description="Disordered" evidence="1">
    <location>
        <begin position="1"/>
        <end position="44"/>
    </location>
</feature>